<gene>
    <name evidence="16" type="ORF">OBRU01_22068</name>
</gene>
<sequence length="281" mass="33134">MCMQCAVLIFQVWLPSVYLYGLRSSYERLAKTPGMVYILQWTSPHTEPFVFMNSGVDTFVKRKCPVMNCYVTSNRNLLGDVTNFDVLLFHGKEVVENKAKNLPKRRTHCQKYVFSSMESSVNYPVPKIQYKDYFNMTWTYKLDSDIYFGYIVIKNRNGDIIGPHMVMHWMNNEEMLPINDTIKTKIANKNVAAAWFVSNCRSNAAKLDPTELARQMFELINEPDRYNDFFKWHNHYSYHDLEESPDTDPYCKLCDYVNRMEFGVKSKHGGTLMVLYYRQKR</sequence>
<dbReference type="PANTHER" id="PTHR48438:SF1">
    <property type="entry name" value="ALPHA-(1,3)-FUCOSYLTRANSFERASE C-RELATED"/>
    <property type="match status" value="1"/>
</dbReference>
<keyword evidence="17" id="KW-1185">Reference proteome</keyword>
<dbReference type="Pfam" id="PF00852">
    <property type="entry name" value="Glyco_transf_10"/>
    <property type="match status" value="1"/>
</dbReference>
<evidence type="ECO:0000256" key="9">
    <source>
        <dbReference type="ARBA" id="ARBA00023034"/>
    </source>
</evidence>
<dbReference type="PANTHER" id="PTHR48438">
    <property type="entry name" value="ALPHA-(1,3)-FUCOSYLTRANSFERASE C-RELATED"/>
    <property type="match status" value="1"/>
</dbReference>
<dbReference type="InterPro" id="IPR031481">
    <property type="entry name" value="Glyco_tran_10_N"/>
</dbReference>
<keyword evidence="4 12" id="KW-0328">Glycosyltransferase</keyword>
<dbReference type="InterPro" id="IPR038577">
    <property type="entry name" value="GT10-like_C_sf"/>
</dbReference>
<comment type="subcellular location">
    <subcellularLocation>
        <location evidence="1 12">Golgi apparatus</location>
        <location evidence="1 12">Golgi stack membrane</location>
        <topology evidence="1 12">Single-pass type II membrane protein</topology>
    </subcellularLocation>
</comment>
<dbReference type="Gene3D" id="3.40.50.11660">
    <property type="entry name" value="Glycosyl transferase family 10, C-terminal domain"/>
    <property type="match status" value="1"/>
</dbReference>
<comment type="caution">
    <text evidence="16">The sequence shown here is derived from an EMBL/GenBank/DDBJ whole genome shotgun (WGS) entry which is preliminary data.</text>
</comment>
<comment type="similarity">
    <text evidence="3 12">Belongs to the glycosyltransferase 10 family.</text>
</comment>
<keyword evidence="7" id="KW-0735">Signal-anchor</keyword>
<evidence type="ECO:0000259" key="14">
    <source>
        <dbReference type="Pfam" id="PF00852"/>
    </source>
</evidence>
<evidence type="ECO:0000256" key="2">
    <source>
        <dbReference type="ARBA" id="ARBA00004922"/>
    </source>
</evidence>
<proteinExistence type="inferred from homology"/>
<feature type="domain" description="Fucosyltransferase N-terminal" evidence="15">
    <location>
        <begin position="36"/>
        <end position="150"/>
    </location>
</feature>
<reference evidence="16 17" key="1">
    <citation type="journal article" date="2015" name="Genome Biol. Evol.">
        <title>The genome of winter moth (Operophtera brumata) provides a genomic perspective on sexual dimorphism and phenology.</title>
        <authorList>
            <person name="Derks M.F."/>
            <person name="Smit S."/>
            <person name="Salis L."/>
            <person name="Schijlen E."/>
            <person name="Bossers A."/>
            <person name="Mateman C."/>
            <person name="Pijl A.S."/>
            <person name="de Ridder D."/>
            <person name="Groenen M.A."/>
            <person name="Visser M.E."/>
            <person name="Megens H.J."/>
        </authorList>
    </citation>
    <scope>NUCLEOTIDE SEQUENCE [LARGE SCALE GENOMIC DNA]</scope>
    <source>
        <strain evidence="16">WM2013NL</strain>
        <tissue evidence="16">Head and thorax</tissue>
    </source>
</reference>
<evidence type="ECO:0000313" key="16">
    <source>
        <dbReference type="EMBL" id="KOB65784.1"/>
    </source>
</evidence>
<keyword evidence="13" id="KW-0732">Signal</keyword>
<evidence type="ECO:0000256" key="11">
    <source>
        <dbReference type="ARBA" id="ARBA00023180"/>
    </source>
</evidence>
<dbReference type="GO" id="GO:0032580">
    <property type="term" value="C:Golgi cisterna membrane"/>
    <property type="evidence" value="ECO:0007669"/>
    <property type="project" value="UniProtKB-SubCell"/>
</dbReference>
<name>A0A0L7KRZ8_OPEBR</name>
<evidence type="ECO:0000313" key="17">
    <source>
        <dbReference type="Proteomes" id="UP000037510"/>
    </source>
</evidence>
<evidence type="ECO:0000256" key="1">
    <source>
        <dbReference type="ARBA" id="ARBA00004447"/>
    </source>
</evidence>
<comment type="pathway">
    <text evidence="2">Protein modification; protein glycosylation.</text>
</comment>
<dbReference type="GO" id="GO:0008417">
    <property type="term" value="F:fucosyltransferase activity"/>
    <property type="evidence" value="ECO:0007669"/>
    <property type="project" value="InterPro"/>
</dbReference>
<evidence type="ECO:0000259" key="15">
    <source>
        <dbReference type="Pfam" id="PF17039"/>
    </source>
</evidence>
<dbReference type="EC" id="2.4.1.-" evidence="12"/>
<protein>
    <recommendedName>
        <fullName evidence="12">Fucosyltransferase</fullName>
        <ecNumber evidence="12">2.4.1.-</ecNumber>
    </recommendedName>
</protein>
<keyword evidence="10" id="KW-0472">Membrane</keyword>
<keyword evidence="8" id="KW-1133">Transmembrane helix</keyword>
<keyword evidence="5 12" id="KW-0808">Transferase</keyword>
<dbReference type="AlphaFoldDB" id="A0A0L7KRZ8"/>
<evidence type="ECO:0000256" key="4">
    <source>
        <dbReference type="ARBA" id="ARBA00022676"/>
    </source>
</evidence>
<keyword evidence="6 12" id="KW-0812">Transmembrane</keyword>
<dbReference type="Pfam" id="PF17039">
    <property type="entry name" value="Glyco_tran_10_N"/>
    <property type="match status" value="1"/>
</dbReference>
<evidence type="ECO:0000256" key="3">
    <source>
        <dbReference type="ARBA" id="ARBA00008919"/>
    </source>
</evidence>
<evidence type="ECO:0000256" key="6">
    <source>
        <dbReference type="ARBA" id="ARBA00022692"/>
    </source>
</evidence>
<evidence type="ECO:0000256" key="5">
    <source>
        <dbReference type="ARBA" id="ARBA00022679"/>
    </source>
</evidence>
<feature type="chain" id="PRO_5005572830" description="Fucosyltransferase" evidence="13">
    <location>
        <begin position="20"/>
        <end position="281"/>
    </location>
</feature>
<feature type="domain" description="Fucosyltransferase C-terminal" evidence="14">
    <location>
        <begin position="208"/>
        <end position="261"/>
    </location>
</feature>
<keyword evidence="9 12" id="KW-0333">Golgi apparatus</keyword>
<evidence type="ECO:0000256" key="10">
    <source>
        <dbReference type="ARBA" id="ARBA00023136"/>
    </source>
</evidence>
<dbReference type="UniPathway" id="UPA00378"/>
<dbReference type="SUPFAM" id="SSF53756">
    <property type="entry name" value="UDP-Glycosyltransferase/glycogen phosphorylase"/>
    <property type="match status" value="1"/>
</dbReference>
<evidence type="ECO:0000256" key="8">
    <source>
        <dbReference type="ARBA" id="ARBA00022989"/>
    </source>
</evidence>
<feature type="signal peptide" evidence="13">
    <location>
        <begin position="1"/>
        <end position="19"/>
    </location>
</feature>
<accession>A0A0L7KRZ8</accession>
<dbReference type="InterPro" id="IPR001503">
    <property type="entry name" value="Glyco_trans_10"/>
</dbReference>
<dbReference type="InterPro" id="IPR055270">
    <property type="entry name" value="Glyco_tran_10_C"/>
</dbReference>
<organism evidence="16 17">
    <name type="scientific">Operophtera brumata</name>
    <name type="common">Winter moth</name>
    <name type="synonym">Phalaena brumata</name>
    <dbReference type="NCBI Taxonomy" id="104452"/>
    <lineage>
        <taxon>Eukaryota</taxon>
        <taxon>Metazoa</taxon>
        <taxon>Ecdysozoa</taxon>
        <taxon>Arthropoda</taxon>
        <taxon>Hexapoda</taxon>
        <taxon>Insecta</taxon>
        <taxon>Pterygota</taxon>
        <taxon>Neoptera</taxon>
        <taxon>Endopterygota</taxon>
        <taxon>Lepidoptera</taxon>
        <taxon>Glossata</taxon>
        <taxon>Ditrysia</taxon>
        <taxon>Geometroidea</taxon>
        <taxon>Geometridae</taxon>
        <taxon>Larentiinae</taxon>
        <taxon>Operophtera</taxon>
    </lineage>
</organism>
<dbReference type="EMBL" id="JTDY01006679">
    <property type="protein sequence ID" value="KOB65784.1"/>
    <property type="molecule type" value="Genomic_DNA"/>
</dbReference>
<evidence type="ECO:0000256" key="7">
    <source>
        <dbReference type="ARBA" id="ARBA00022968"/>
    </source>
</evidence>
<dbReference type="Proteomes" id="UP000037510">
    <property type="component" value="Unassembled WGS sequence"/>
</dbReference>
<evidence type="ECO:0000256" key="12">
    <source>
        <dbReference type="RuleBase" id="RU003832"/>
    </source>
</evidence>
<evidence type="ECO:0000256" key="13">
    <source>
        <dbReference type="SAM" id="SignalP"/>
    </source>
</evidence>
<keyword evidence="11" id="KW-0325">Glycoprotein</keyword>